<dbReference type="InterPro" id="IPR025474">
    <property type="entry name" value="DUF4325"/>
</dbReference>
<accession>A0A512IW59</accession>
<dbReference type="RefSeq" id="WP_147082603.1">
    <property type="nucleotide sequence ID" value="NZ_BJZT01000066.1"/>
</dbReference>
<evidence type="ECO:0000313" key="2">
    <source>
        <dbReference type="EMBL" id="GEP01903.1"/>
    </source>
</evidence>
<evidence type="ECO:0000259" key="1">
    <source>
        <dbReference type="Pfam" id="PF14213"/>
    </source>
</evidence>
<dbReference type="AlphaFoldDB" id="A0A512IW59"/>
<proteinExistence type="predicted"/>
<feature type="domain" description="DUF4325" evidence="1">
    <location>
        <begin position="21"/>
        <end position="77"/>
    </location>
</feature>
<comment type="caution">
    <text evidence="2">The sequence shown here is derived from an EMBL/GenBank/DDBJ whole genome shotgun (WGS) entry which is preliminary data.</text>
</comment>
<keyword evidence="3" id="KW-1185">Reference proteome</keyword>
<gene>
    <name evidence="2" type="ORF">MHA02_42900</name>
</gene>
<dbReference type="OrthoDB" id="8455606at2"/>
<protein>
    <recommendedName>
        <fullName evidence="1">DUF4325 domain-containing protein</fullName>
    </recommendedName>
</protein>
<name>A0A512IW59_9HYPH</name>
<dbReference type="EMBL" id="BJZT01000066">
    <property type="protein sequence ID" value="GEP01903.1"/>
    <property type="molecule type" value="Genomic_DNA"/>
</dbReference>
<dbReference type="Proteomes" id="UP000321258">
    <property type="component" value="Unassembled WGS sequence"/>
</dbReference>
<evidence type="ECO:0000313" key="3">
    <source>
        <dbReference type="Proteomes" id="UP000321258"/>
    </source>
</evidence>
<dbReference type="Pfam" id="PF14213">
    <property type="entry name" value="DUF4325"/>
    <property type="match status" value="1"/>
</dbReference>
<organism evidence="2 3">
    <name type="scientific">Methylobacterium haplocladii</name>
    <dbReference type="NCBI Taxonomy" id="1176176"/>
    <lineage>
        <taxon>Bacteria</taxon>
        <taxon>Pseudomonadati</taxon>
        <taxon>Pseudomonadota</taxon>
        <taxon>Alphaproteobacteria</taxon>
        <taxon>Hyphomicrobiales</taxon>
        <taxon>Methylobacteriaceae</taxon>
        <taxon>Methylobacterium</taxon>
    </lineage>
</organism>
<reference evidence="2 3" key="1">
    <citation type="submission" date="2019-07" db="EMBL/GenBank/DDBJ databases">
        <title>Whole genome shotgun sequence of Methylobacterium haplocladii NBRC 107714.</title>
        <authorList>
            <person name="Hosoyama A."/>
            <person name="Uohara A."/>
            <person name="Ohji S."/>
            <person name="Ichikawa N."/>
        </authorList>
    </citation>
    <scope>NUCLEOTIDE SEQUENCE [LARGE SCALE GENOMIC DNA]</scope>
    <source>
        <strain evidence="2 3">NBRC 107714</strain>
    </source>
</reference>
<sequence length="96" mass="10674">MVIRIIDIVPGADTGTQGNIVYLCLKKLLETNHVVIVSFEDIETATSSFVNAAFVQLLDVLSFLEFKDRIKVTKSGKQINDMIKTRMLQESSKIAA</sequence>